<sequence>MPDEDSYPPETARVREGMTPSQRPAGHQEDLVVTVRLRGDGELVVSSPGMPPHRIVAIRAKRAQAAGQRVAELV</sequence>
<dbReference type="RefSeq" id="WP_109959953.1">
    <property type="nucleotide sequence ID" value="NZ_CP029553.1"/>
</dbReference>
<name>A0A2U8WQ68_9HYPH</name>
<proteinExistence type="predicted"/>
<evidence type="ECO:0000256" key="1">
    <source>
        <dbReference type="SAM" id="MobiDB-lite"/>
    </source>
</evidence>
<evidence type="ECO:0000313" key="2">
    <source>
        <dbReference type="EMBL" id="AWN47628.1"/>
    </source>
</evidence>
<reference evidence="2 3" key="1">
    <citation type="submission" date="2018-05" db="EMBL/GenBank/DDBJ databases">
        <title>Complete Genome Sequence of Methylobacterium sp. 17Sr1-28.</title>
        <authorList>
            <person name="Srinivasan S."/>
        </authorList>
    </citation>
    <scope>NUCLEOTIDE SEQUENCE [LARGE SCALE GENOMIC DNA]</scope>
    <source>
        <strain evidence="2 3">17Sr1-28</strain>
    </source>
</reference>
<feature type="region of interest" description="Disordered" evidence="1">
    <location>
        <begin position="1"/>
        <end position="29"/>
    </location>
</feature>
<gene>
    <name evidence="2" type="ORF">DK419_16000</name>
</gene>
<dbReference type="AlphaFoldDB" id="A0A2U8WQ68"/>
<evidence type="ECO:0000313" key="3">
    <source>
        <dbReference type="Proteomes" id="UP000245444"/>
    </source>
</evidence>
<accession>A0A2U8WQ68</accession>
<dbReference type="EMBL" id="CP029553">
    <property type="protein sequence ID" value="AWN47628.1"/>
    <property type="molecule type" value="Genomic_DNA"/>
</dbReference>
<dbReference type="OrthoDB" id="7999236at2"/>
<dbReference type="KEGG" id="mtea:DK419_16000"/>
<protein>
    <submittedName>
        <fullName evidence="2">Uncharacterized protein</fullName>
    </submittedName>
</protein>
<organism evidence="2 3">
    <name type="scientific">Methylobacterium terrae</name>
    <dbReference type="NCBI Taxonomy" id="2202827"/>
    <lineage>
        <taxon>Bacteria</taxon>
        <taxon>Pseudomonadati</taxon>
        <taxon>Pseudomonadota</taxon>
        <taxon>Alphaproteobacteria</taxon>
        <taxon>Hyphomicrobiales</taxon>
        <taxon>Methylobacteriaceae</taxon>
        <taxon>Methylobacterium</taxon>
    </lineage>
</organism>
<keyword evidence="3" id="KW-1185">Reference proteome</keyword>
<dbReference type="Proteomes" id="UP000245444">
    <property type="component" value="Chromosome"/>
</dbReference>